<dbReference type="SUPFAM" id="SSF48452">
    <property type="entry name" value="TPR-like"/>
    <property type="match status" value="2"/>
</dbReference>
<dbReference type="InterPro" id="IPR019734">
    <property type="entry name" value="TPR_rpt"/>
</dbReference>
<evidence type="ECO:0000256" key="2">
    <source>
        <dbReference type="ARBA" id="ARBA00022840"/>
    </source>
</evidence>
<dbReference type="InterPro" id="IPR029787">
    <property type="entry name" value="Nucleotide_cyclase"/>
</dbReference>
<keyword evidence="2" id="KW-0067">ATP-binding</keyword>
<dbReference type="GO" id="GO:0004016">
    <property type="term" value="F:adenylate cyclase activity"/>
    <property type="evidence" value="ECO:0007669"/>
    <property type="project" value="UniProtKB-ARBA"/>
</dbReference>
<keyword evidence="1" id="KW-0547">Nucleotide-binding</keyword>
<dbReference type="SMART" id="SM00028">
    <property type="entry name" value="TPR"/>
    <property type="match status" value="3"/>
</dbReference>
<dbReference type="SUPFAM" id="SSF55073">
    <property type="entry name" value="Nucleotide cyclase"/>
    <property type="match status" value="1"/>
</dbReference>
<dbReference type="InterPro" id="IPR011990">
    <property type="entry name" value="TPR-like_helical_dom_sf"/>
</dbReference>
<dbReference type="InterPro" id="IPR025874">
    <property type="entry name" value="DZR"/>
</dbReference>
<dbReference type="AlphaFoldDB" id="A0A9X1VW10"/>
<dbReference type="GO" id="GO:0009190">
    <property type="term" value="P:cyclic nucleotide biosynthetic process"/>
    <property type="evidence" value="ECO:0007669"/>
    <property type="project" value="InterPro"/>
</dbReference>
<evidence type="ECO:0000256" key="1">
    <source>
        <dbReference type="ARBA" id="ARBA00022741"/>
    </source>
</evidence>
<dbReference type="SUPFAM" id="SSF52540">
    <property type="entry name" value="P-loop containing nucleoside triphosphate hydrolases"/>
    <property type="match status" value="1"/>
</dbReference>
<dbReference type="InterPro" id="IPR041664">
    <property type="entry name" value="AAA_16"/>
</dbReference>
<protein>
    <submittedName>
        <fullName evidence="4">AAA family ATPase</fullName>
    </submittedName>
</protein>
<dbReference type="InterPro" id="IPR001054">
    <property type="entry name" value="A/G_cyclase"/>
</dbReference>
<reference evidence="4" key="1">
    <citation type="submission" date="2022-03" db="EMBL/GenBank/DDBJ databases">
        <authorList>
            <person name="Woo C.Y."/>
        </authorList>
    </citation>
    <scope>NUCLEOTIDE SEQUENCE</scope>
    <source>
        <strain evidence="4">CYS-02</strain>
    </source>
</reference>
<dbReference type="SMART" id="SM00044">
    <property type="entry name" value="CYCc"/>
    <property type="match status" value="1"/>
</dbReference>
<dbReference type="CDD" id="cd07302">
    <property type="entry name" value="CHD"/>
    <property type="match status" value="1"/>
</dbReference>
<dbReference type="PROSITE" id="PS50125">
    <property type="entry name" value="GUANYLATE_CYCLASE_2"/>
    <property type="match status" value="1"/>
</dbReference>
<gene>
    <name evidence="4" type="ORF">MMF98_00670</name>
</gene>
<dbReference type="GO" id="GO:0005524">
    <property type="term" value="F:ATP binding"/>
    <property type="evidence" value="ECO:0007669"/>
    <property type="project" value="UniProtKB-KW"/>
</dbReference>
<dbReference type="Pfam" id="PF13191">
    <property type="entry name" value="AAA_16"/>
    <property type="match status" value="1"/>
</dbReference>
<dbReference type="PANTHER" id="PTHR16305">
    <property type="entry name" value="TESTICULAR SOLUBLE ADENYLYL CYCLASE"/>
    <property type="match status" value="1"/>
</dbReference>
<sequence length="1085" mass="117732">MQCASCNTENPASNRFCENCGTRFALICHHCGRENSPAARFCGDCGTGLTSVTVQGGLVKGMLPADAGLFSPVDEPVRTPPAWGELKIATVLFADIVSSTEQIADLGPEEAMERLQPAVQQMCDAVERFGGTVVRTLGDGLMALFGVPRALEGHARLACEAALRIQAIFLNDAQNLNVRVGIHTGQVASNPAVGDSARGSGVHGLTIHLASRVMASADPGCICLTDVCQVQVCEHYEVQSLGMHSLKGITGQTALYTLLGGKTEAGSARQSVRTPFRGRDREMGLLQLALHRARHGNAPVIGVSGEPGTGKSRICYEFAQWCQGRGVVVHEVRAQLYGHATPLQPVLELLRNCFFYIVHGDNAVVAREKIAQRLALPSAQDVAPLTDIDHALLSDFLGVADPDVTPPPINPRARHGRLLTIVRYLVRQPSNGATLLLLEDLHWLDEASMDFVSTLVDAVVGTRMLLVLNYRPTFGATWQQATHFQKIELTELSSEDTSKIVRELISHRRELLDICELIARRSGGNPFFAEELVRSLAESGVLSGEPGASGSGIDSIERTLPSNVQSVVGARIDRLSESDKTLLQMCAIIGKEIPLVVLEQVAGSAIDDVARGLDQLCAAELMQPQPDEDGLRFAFRHPLIQEVAYSTQLKSRRTALHATVAEAMEDYYRHRGNEFAALVAHHYESAGQFAKAATSVARAAQWVGSTNPAQAIKHWRNVRSLLQGLPHSNEADSLRALAGGQIANLGWREGLTLQEAQPYIKEAMELAQKVDSRLTQLLLVVEARMLQASGGPADGYIEHIQKAIALLQPGSDLGREATLNAALSQAYGWAGLLKQALAANDAALEGMKHIDKFDLEFIGFSVEQWVLGMRGRLLARLGKFDEAQGCLQKMLDIGQSSSDPVLLQIAHYGYVDLAWCRNDRHLAKTHASYVVEIAEKQSSPYPRVFALSCRAYAASIAGDHQEAVHVLAEALSLVRQARVAMEFETEILANLAENHFYAGNIEQSLSVAKEAIELSRQRCTRLPECRALITCGATLIEKYGLSRSVEAESLFDHAAKLIEDTGASIYEAPLITARLRLQKPVAELS</sequence>
<dbReference type="Proteomes" id="UP001139447">
    <property type="component" value="Unassembled WGS sequence"/>
</dbReference>
<name>A0A9X1VW10_9BURK</name>
<proteinExistence type="predicted"/>
<dbReference type="Gene3D" id="1.25.40.10">
    <property type="entry name" value="Tetratricopeptide repeat domain"/>
    <property type="match status" value="2"/>
</dbReference>
<accession>A0A9X1VW10</accession>
<dbReference type="GO" id="GO:0005737">
    <property type="term" value="C:cytoplasm"/>
    <property type="evidence" value="ECO:0007669"/>
    <property type="project" value="TreeGrafter"/>
</dbReference>
<dbReference type="Pfam" id="PF12773">
    <property type="entry name" value="DZR"/>
    <property type="match status" value="1"/>
</dbReference>
<dbReference type="EMBL" id="JALGBI010000001">
    <property type="protein sequence ID" value="MCJ0761708.1"/>
    <property type="molecule type" value="Genomic_DNA"/>
</dbReference>
<dbReference type="InterPro" id="IPR027417">
    <property type="entry name" value="P-loop_NTPase"/>
</dbReference>
<dbReference type="PANTHER" id="PTHR16305:SF28">
    <property type="entry name" value="GUANYLATE CYCLASE DOMAIN-CONTAINING PROTEIN"/>
    <property type="match status" value="1"/>
</dbReference>
<evidence type="ECO:0000259" key="3">
    <source>
        <dbReference type="PROSITE" id="PS50125"/>
    </source>
</evidence>
<comment type="caution">
    <text evidence="4">The sequence shown here is derived from an EMBL/GenBank/DDBJ whole genome shotgun (WGS) entry which is preliminary data.</text>
</comment>
<evidence type="ECO:0000313" key="4">
    <source>
        <dbReference type="EMBL" id="MCJ0761708.1"/>
    </source>
</evidence>
<dbReference type="GO" id="GO:0035556">
    <property type="term" value="P:intracellular signal transduction"/>
    <property type="evidence" value="ECO:0007669"/>
    <property type="project" value="InterPro"/>
</dbReference>
<dbReference type="RefSeq" id="WP_243302972.1">
    <property type="nucleotide sequence ID" value="NZ_JALGBI010000001.1"/>
</dbReference>
<feature type="domain" description="Guanylate cyclase" evidence="3">
    <location>
        <begin position="90"/>
        <end position="214"/>
    </location>
</feature>
<evidence type="ECO:0000313" key="5">
    <source>
        <dbReference type="Proteomes" id="UP001139447"/>
    </source>
</evidence>
<dbReference type="Pfam" id="PF00211">
    <property type="entry name" value="Guanylate_cyc"/>
    <property type="match status" value="1"/>
</dbReference>
<keyword evidence="5" id="KW-1185">Reference proteome</keyword>
<organism evidence="4 5">
    <name type="scientific">Variovorax terrae</name>
    <dbReference type="NCBI Taxonomy" id="2923278"/>
    <lineage>
        <taxon>Bacteria</taxon>
        <taxon>Pseudomonadati</taxon>
        <taxon>Pseudomonadota</taxon>
        <taxon>Betaproteobacteria</taxon>
        <taxon>Burkholderiales</taxon>
        <taxon>Comamonadaceae</taxon>
        <taxon>Variovorax</taxon>
    </lineage>
</organism>
<dbReference type="Gene3D" id="3.30.70.1230">
    <property type="entry name" value="Nucleotide cyclase"/>
    <property type="match status" value="1"/>
</dbReference>